<name>A0A2Z4Y1Y7_SUMC1</name>
<dbReference type="SUPFAM" id="SSF51735">
    <property type="entry name" value="NAD(P)-binding Rossmann-fold domains"/>
    <property type="match status" value="1"/>
</dbReference>
<keyword evidence="2" id="KW-1133">Transmembrane helix</keyword>
<dbReference type="PANTHER" id="PTHR43000">
    <property type="entry name" value="DTDP-D-GLUCOSE 4,6-DEHYDRATASE-RELATED"/>
    <property type="match status" value="1"/>
</dbReference>
<dbReference type="KEGG" id="schv:BRCON_0101"/>
<comment type="similarity">
    <text evidence="1">Belongs to the NAD(P)-dependent epimerase/dehydratase family.</text>
</comment>
<feature type="domain" description="NAD-dependent epimerase/dehydratase" evidence="3">
    <location>
        <begin position="28"/>
        <end position="268"/>
    </location>
</feature>
<dbReference type="Gene3D" id="3.40.50.720">
    <property type="entry name" value="NAD(P)-binding Rossmann-like Domain"/>
    <property type="match status" value="1"/>
</dbReference>
<dbReference type="InterPro" id="IPR001509">
    <property type="entry name" value="Epimerase_deHydtase"/>
</dbReference>
<gene>
    <name evidence="4" type="ORF">BRCON_0101</name>
</gene>
<reference evidence="4 5" key="1">
    <citation type="submission" date="2018-05" db="EMBL/GenBank/DDBJ databases">
        <title>A metagenomic window into the 2 km-deep terrestrial subsurface aquifer revealed taxonomically and functionally diverse microbial community comprising novel uncultured bacterial lineages.</title>
        <authorList>
            <person name="Kadnikov V.V."/>
            <person name="Mardanov A.V."/>
            <person name="Beletsky A.V."/>
            <person name="Banks D."/>
            <person name="Pimenov N.V."/>
            <person name="Frank Y.A."/>
            <person name="Karnachuk O.V."/>
            <person name="Ravin N.V."/>
        </authorList>
    </citation>
    <scope>NUCLEOTIDE SEQUENCE [LARGE SCALE GENOMIC DNA]</scope>
    <source>
        <strain evidence="4">BY</strain>
    </source>
</reference>
<dbReference type="Proteomes" id="UP000262583">
    <property type="component" value="Chromosome"/>
</dbReference>
<evidence type="ECO:0000259" key="3">
    <source>
        <dbReference type="Pfam" id="PF01370"/>
    </source>
</evidence>
<protein>
    <submittedName>
        <fullName evidence="4">UDP-glucose 4-epimerase</fullName>
    </submittedName>
</protein>
<dbReference type="Pfam" id="PF01370">
    <property type="entry name" value="Epimerase"/>
    <property type="match status" value="1"/>
</dbReference>
<evidence type="ECO:0000313" key="4">
    <source>
        <dbReference type="EMBL" id="AXA34878.1"/>
    </source>
</evidence>
<evidence type="ECO:0000256" key="2">
    <source>
        <dbReference type="SAM" id="Phobius"/>
    </source>
</evidence>
<dbReference type="EMBL" id="CP030759">
    <property type="protein sequence ID" value="AXA34878.1"/>
    <property type="molecule type" value="Genomic_DNA"/>
</dbReference>
<feature type="transmembrane region" description="Helical" evidence="2">
    <location>
        <begin position="28"/>
        <end position="50"/>
    </location>
</feature>
<keyword evidence="2" id="KW-0472">Membrane</keyword>
<sequence>MEELVCRLQSETPEKWQDLKSFYQGKRVIITGGMGFIGSNLAIALVALGAEVLIVDSMIPDYGGNEFNIRPVADKVRINISDVRDRTSMDFLVRQCELLFNLAGSLSHVDSMKDPFTDLEINAVSQLSILESCRKYNPAVKILFAGTRGQYGRTHGKPVNEDYPMRPCDVNGINNVAGEAYHLLYNDVYGIRACSLRLTNTFGPRHQMKHPRQGVLNWFIRQLIDGQTIKLYGTGQQIRDTNYVADVVEAMLLAMASEETNGKAFNIGGEPLSLLQFVQLAIEVNGSGKYELVPFPENSLKIEVGDYIADYTRFKQAVGWEPRTPVREGIRRTLDYYRRFKEYYW</sequence>
<dbReference type="InterPro" id="IPR036291">
    <property type="entry name" value="NAD(P)-bd_dom_sf"/>
</dbReference>
<dbReference type="AlphaFoldDB" id="A0A2Z4Y1Y7"/>
<organism evidence="4 5">
    <name type="scientific">Sumerlaea chitinivorans</name>
    <dbReference type="NCBI Taxonomy" id="2250252"/>
    <lineage>
        <taxon>Bacteria</taxon>
        <taxon>Candidatus Sumerlaeota</taxon>
        <taxon>Candidatus Sumerlaeia</taxon>
        <taxon>Candidatus Sumerlaeales</taxon>
        <taxon>Candidatus Sumerlaeaceae</taxon>
        <taxon>Candidatus Sumerlaea</taxon>
    </lineage>
</organism>
<keyword evidence="2" id="KW-0812">Transmembrane</keyword>
<evidence type="ECO:0000256" key="1">
    <source>
        <dbReference type="ARBA" id="ARBA00007637"/>
    </source>
</evidence>
<evidence type="ECO:0000313" key="5">
    <source>
        <dbReference type="Proteomes" id="UP000262583"/>
    </source>
</evidence>
<proteinExistence type="inferred from homology"/>
<accession>A0A2Z4Y1Y7</accession>